<dbReference type="EMBL" id="AABEVI010000003">
    <property type="protein sequence ID" value="EAH0218050.1"/>
    <property type="molecule type" value="Genomic_DNA"/>
</dbReference>
<dbReference type="EMBL" id="AAARLF010000001">
    <property type="protein sequence ID" value="EAE2896725.1"/>
    <property type="molecule type" value="Genomic_DNA"/>
</dbReference>
<dbReference type="EMBL" id="AAAIJX010000003">
    <property type="protein sequence ID" value="EAC4482637.1"/>
    <property type="molecule type" value="Genomic_DNA"/>
</dbReference>
<evidence type="ECO:0000313" key="17">
    <source>
        <dbReference type="Proteomes" id="UP000478945"/>
    </source>
</evidence>
<evidence type="ECO:0000313" key="13">
    <source>
        <dbReference type="Proteomes" id="UP000269407"/>
    </source>
</evidence>
<dbReference type="EMBL" id="AABGFX010000009">
    <property type="protein sequence ID" value="EAH3127885.1"/>
    <property type="molecule type" value="Genomic_DNA"/>
</dbReference>
<dbReference type="Proteomes" id="UP000548826">
    <property type="component" value="Unassembled WGS sequence"/>
</dbReference>
<evidence type="ECO:0000313" key="19">
    <source>
        <dbReference type="Proteomes" id="UP000517258"/>
    </source>
</evidence>
<evidence type="ECO:0000313" key="8">
    <source>
        <dbReference type="EMBL" id="EAH3127885.1"/>
    </source>
</evidence>
<evidence type="ECO:0000313" key="20">
    <source>
        <dbReference type="Proteomes" id="UP000525068"/>
    </source>
</evidence>
<evidence type="ECO:0000313" key="15">
    <source>
        <dbReference type="Proteomes" id="UP000413786"/>
    </source>
</evidence>
<name>A0A469LKM3_LISMN</name>
<dbReference type="EMBL" id="AAAPCR010000006">
    <property type="protein sequence ID" value="EAD8146241.1"/>
    <property type="molecule type" value="Genomic_DNA"/>
</dbReference>
<evidence type="ECO:0000313" key="11">
    <source>
        <dbReference type="EMBL" id="EDP8409869.1"/>
    </source>
</evidence>
<dbReference type="Proteomes" id="UP000470497">
    <property type="component" value="Unassembled WGS sequence"/>
</dbReference>
<evidence type="ECO:0000313" key="22">
    <source>
        <dbReference type="Proteomes" id="UP000548826"/>
    </source>
</evidence>
<dbReference type="Proteomes" id="UP000371553">
    <property type="component" value="Unassembled WGS sequence"/>
</dbReference>
<proteinExistence type="predicted"/>
<protein>
    <submittedName>
        <fullName evidence="7">Uncharacterized protein</fullName>
    </submittedName>
</protein>
<dbReference type="EMBL" id="AANOZB010000003">
    <property type="protein sequence ID" value="EDP8409869.1"/>
    <property type="molecule type" value="Genomic_DNA"/>
</dbReference>
<evidence type="ECO:0000313" key="2">
    <source>
        <dbReference type="EMBL" id="EAD8146241.1"/>
    </source>
</evidence>
<dbReference type="Proteomes" id="UP000401273">
    <property type="component" value="Unassembled WGS sequence"/>
</dbReference>
<evidence type="ECO:0000313" key="1">
    <source>
        <dbReference type="EMBL" id="EAC4482637.1"/>
    </source>
</evidence>
<dbReference type="EMBL" id="RCRQ01000005">
    <property type="protein sequence ID" value="MCO38808.1"/>
    <property type="molecule type" value="Genomic_DNA"/>
</dbReference>
<dbReference type="EMBL" id="AACKFB010000036">
    <property type="protein sequence ID" value="EAK9429505.1"/>
    <property type="molecule type" value="Genomic_DNA"/>
</dbReference>
<dbReference type="EMBL" id="AABEQV010000003">
    <property type="protein sequence ID" value="EAG9856840.1"/>
    <property type="molecule type" value="Genomic_DNA"/>
</dbReference>
<evidence type="ECO:0000313" key="7">
    <source>
        <dbReference type="EMBL" id="EAH1615007.1"/>
    </source>
</evidence>
<evidence type="ECO:0000313" key="12">
    <source>
        <dbReference type="EMBL" id="MCO38808.1"/>
    </source>
</evidence>
<evidence type="ECO:0000313" key="10">
    <source>
        <dbReference type="EMBL" id="ECL0130810.1"/>
    </source>
</evidence>
<evidence type="ECO:0000313" key="4">
    <source>
        <dbReference type="EMBL" id="EAE2896725.1"/>
    </source>
</evidence>
<evidence type="ECO:0000313" key="18">
    <source>
        <dbReference type="Proteomes" id="UP000484022"/>
    </source>
</evidence>
<dbReference type="RefSeq" id="WP_072217159.1">
    <property type="nucleotide sequence ID" value="NZ_JAWJDP010000001.1"/>
</dbReference>
<dbReference type="Proteomes" id="UP000529135">
    <property type="component" value="Unassembled WGS sequence"/>
</dbReference>
<gene>
    <name evidence="2" type="ORF">CD20_09180</name>
    <name evidence="7" type="ORF">D4271_06275</name>
    <name evidence="5" type="ORF">D4C60_07540</name>
    <name evidence="6" type="ORF">D4D89_06965</name>
    <name evidence="8" type="ORF">D5M70_11250</name>
    <name evidence="12" type="ORF">DOV25_10090</name>
    <name evidence="1" type="ORF">E0I39_07030</name>
    <name evidence="3" type="ORF">E1V33_07355</name>
    <name evidence="4" type="ORF">E1W43_02005</name>
    <name evidence="9" type="ORF">FC284_14335</name>
    <name evidence="10" type="ORF">FJU19_06870</name>
    <name evidence="11" type="ORF">G3R95_001427</name>
</gene>
<evidence type="ECO:0000313" key="9">
    <source>
        <dbReference type="EMBL" id="EAK9429505.1"/>
    </source>
</evidence>
<dbReference type="Proteomes" id="UP000383365">
    <property type="component" value="Unassembled WGS sequence"/>
</dbReference>
<dbReference type="Proteomes" id="UP000484022">
    <property type="component" value="Unassembled WGS sequence"/>
</dbReference>
<organism evidence="7 20">
    <name type="scientific">Listeria monocytogenes</name>
    <dbReference type="NCBI Taxonomy" id="1639"/>
    <lineage>
        <taxon>Bacteria</taxon>
        <taxon>Bacillati</taxon>
        <taxon>Bacillota</taxon>
        <taxon>Bacilli</taxon>
        <taxon>Bacillales</taxon>
        <taxon>Listeriaceae</taxon>
        <taxon>Listeria</taxon>
    </lineage>
</organism>
<evidence type="ECO:0000313" key="14">
    <source>
        <dbReference type="Proteomes" id="UP000371553"/>
    </source>
</evidence>
<evidence type="ECO:0000313" key="3">
    <source>
        <dbReference type="EMBL" id="EAE2659966.1"/>
    </source>
</evidence>
<evidence type="ECO:0000313" key="16">
    <source>
        <dbReference type="Proteomes" id="UP000470497"/>
    </source>
</evidence>
<dbReference type="EMBL" id="AABFMV010000003">
    <property type="protein sequence ID" value="EAH1615007.1"/>
    <property type="molecule type" value="Genomic_DNA"/>
</dbReference>
<dbReference type="Proteomes" id="UP000478945">
    <property type="component" value="Unassembled WGS sequence"/>
</dbReference>
<dbReference type="AlphaFoldDB" id="A0A469LKM3"/>
<reference evidence="19 20" key="2">
    <citation type="submission" date="2019-04" db="EMBL/GenBank/DDBJ databases">
        <authorList>
            <person name="Ashton P.M."/>
            <person name="Dallman T."/>
            <person name="Nair S."/>
            <person name="De Pinna E."/>
            <person name="Peters T."/>
            <person name="Grant K."/>
        </authorList>
    </citation>
    <scope>NUCLEOTIDE SEQUENCE [LARGE SCALE GENOMIC DNA]</scope>
    <source>
        <strain evidence="5 22">429821</strain>
        <strain evidence="7 20">562417</strain>
        <strain evidence="8 21">562428</strain>
        <strain evidence="6 19">563356</strain>
        <strain evidence="1 15">688377</strain>
        <strain evidence="10 17">760311</strain>
        <strain evidence="11 16">883775</strain>
        <strain evidence="3">RL15000161</strain>
        <strain evidence="4">RL15000271</strain>
    </source>
</reference>
<dbReference type="Proteomes" id="UP000269407">
    <property type="component" value="Unassembled WGS sequence"/>
</dbReference>
<dbReference type="Proteomes" id="UP000525068">
    <property type="component" value="Unassembled WGS sequence"/>
</dbReference>
<comment type="caution">
    <text evidence="7">The sequence shown here is derived from an EMBL/GenBank/DDBJ whole genome shotgun (WGS) entry which is preliminary data.</text>
</comment>
<dbReference type="EMBL" id="AAARIE010000006">
    <property type="protein sequence ID" value="EAE2659966.1"/>
    <property type="molecule type" value="Genomic_DNA"/>
</dbReference>
<sequence>MKTKKIFKATYLCSELNSIIADFQSFSLDITFLEKEKCNYSNGLKVNNISVIVKLHRKDTFSIKFAD</sequence>
<dbReference type="EMBL" id="AAJEKY010000003">
    <property type="protein sequence ID" value="ECL0130810.1"/>
    <property type="molecule type" value="Genomic_DNA"/>
</dbReference>
<evidence type="ECO:0000313" key="21">
    <source>
        <dbReference type="Proteomes" id="UP000529135"/>
    </source>
</evidence>
<dbReference type="Proteomes" id="UP000413786">
    <property type="component" value="Unassembled WGS sequence"/>
</dbReference>
<reference evidence="2 14" key="1">
    <citation type="submission" date="2018-06" db="EMBL/GenBank/DDBJ databases">
        <authorList>
            <consortium name="GenomeTrakr: Next Generation Sequencing Network for Food Pathogen Tracability"/>
        </authorList>
    </citation>
    <scope>NUCLEOTIDE SEQUENCE [LARGE SCALE GENOMIC DNA]</scope>
    <source>
        <strain evidence="12 13">FDA00013213</strain>
        <strain evidence="9">FDA00014181</strain>
        <strain evidence="18">FDA1077646-S145-002</strain>
        <strain evidence="2 14">NYAG13B12507-5</strain>
    </source>
</reference>
<dbReference type="Proteomes" id="UP000517258">
    <property type="component" value="Unassembled WGS sequence"/>
</dbReference>
<evidence type="ECO:0000313" key="5">
    <source>
        <dbReference type="EMBL" id="EAG9856840.1"/>
    </source>
</evidence>
<accession>A0A469LKM3</accession>
<evidence type="ECO:0000313" key="6">
    <source>
        <dbReference type="EMBL" id="EAH0218050.1"/>
    </source>
</evidence>